<feature type="domain" description="RING-type" evidence="6">
    <location>
        <begin position="32"/>
        <end position="71"/>
    </location>
</feature>
<dbReference type="PROSITE" id="PS50145">
    <property type="entry name" value="ZF_TRAF"/>
    <property type="match status" value="1"/>
</dbReference>
<keyword evidence="9" id="KW-1185">Reference proteome</keyword>
<protein>
    <submittedName>
        <fullName evidence="8">Traf6 protein</fullName>
    </submittedName>
</protein>
<keyword evidence="3 4" id="KW-0862">Zinc</keyword>
<dbReference type="InterPro" id="IPR001293">
    <property type="entry name" value="Znf_TRAF"/>
</dbReference>
<evidence type="ECO:0000256" key="2">
    <source>
        <dbReference type="ARBA" id="ARBA00022771"/>
    </source>
</evidence>
<dbReference type="AlphaFoldDB" id="A0A812P6N3"/>
<dbReference type="Gene3D" id="3.30.40.10">
    <property type="entry name" value="Zinc/RING finger domain, C3HC4 (zinc finger)"/>
    <property type="match status" value="2"/>
</dbReference>
<evidence type="ECO:0000313" key="9">
    <source>
        <dbReference type="Proteomes" id="UP000604046"/>
    </source>
</evidence>
<feature type="domain" description="TRAF-type" evidence="7">
    <location>
        <begin position="111"/>
        <end position="152"/>
    </location>
</feature>
<evidence type="ECO:0000256" key="1">
    <source>
        <dbReference type="ARBA" id="ARBA00022723"/>
    </source>
</evidence>
<reference evidence="8" key="1">
    <citation type="submission" date="2021-02" db="EMBL/GenBank/DDBJ databases">
        <authorList>
            <person name="Dougan E. K."/>
            <person name="Rhodes N."/>
            <person name="Thang M."/>
            <person name="Chan C."/>
        </authorList>
    </citation>
    <scope>NUCLEOTIDE SEQUENCE</scope>
</reference>
<dbReference type="PROSITE" id="PS50089">
    <property type="entry name" value="ZF_RING_2"/>
    <property type="match status" value="1"/>
</dbReference>
<evidence type="ECO:0000256" key="3">
    <source>
        <dbReference type="ARBA" id="ARBA00022833"/>
    </source>
</evidence>
<comment type="caution">
    <text evidence="8">The sequence shown here is derived from an EMBL/GenBank/DDBJ whole genome shotgun (WGS) entry which is preliminary data.</text>
</comment>
<gene>
    <name evidence="8" type="primary">traf6</name>
    <name evidence="8" type="ORF">SNAT2548_LOCUS17562</name>
</gene>
<feature type="zinc finger region" description="TRAF-type" evidence="4">
    <location>
        <begin position="111"/>
        <end position="152"/>
    </location>
</feature>
<dbReference type="OrthoDB" id="9049620at2759"/>
<evidence type="ECO:0000259" key="6">
    <source>
        <dbReference type="PROSITE" id="PS50089"/>
    </source>
</evidence>
<dbReference type="EMBL" id="CAJNDS010002116">
    <property type="protein sequence ID" value="CAE7335779.1"/>
    <property type="molecule type" value="Genomic_DNA"/>
</dbReference>
<dbReference type="SUPFAM" id="SSF57850">
    <property type="entry name" value="RING/U-box"/>
    <property type="match status" value="1"/>
</dbReference>
<name>A0A812P6N3_9DINO</name>
<dbReference type="SUPFAM" id="SSF49599">
    <property type="entry name" value="TRAF domain-like"/>
    <property type="match status" value="1"/>
</dbReference>
<dbReference type="Proteomes" id="UP000604046">
    <property type="component" value="Unassembled WGS sequence"/>
</dbReference>
<evidence type="ECO:0000256" key="4">
    <source>
        <dbReference type="PROSITE-ProRule" id="PRU00207"/>
    </source>
</evidence>
<organism evidence="8 9">
    <name type="scientific">Symbiodinium natans</name>
    <dbReference type="NCBI Taxonomy" id="878477"/>
    <lineage>
        <taxon>Eukaryota</taxon>
        <taxon>Sar</taxon>
        <taxon>Alveolata</taxon>
        <taxon>Dinophyceae</taxon>
        <taxon>Suessiales</taxon>
        <taxon>Symbiodiniaceae</taxon>
        <taxon>Symbiodinium</taxon>
    </lineage>
</organism>
<accession>A0A812P6N3</accession>
<keyword evidence="2 4" id="KW-0863">Zinc-finger</keyword>
<evidence type="ECO:0000313" key="8">
    <source>
        <dbReference type="EMBL" id="CAE7335779.1"/>
    </source>
</evidence>
<dbReference type="InterPro" id="IPR001841">
    <property type="entry name" value="Znf_RING"/>
</dbReference>
<keyword evidence="5" id="KW-0175">Coiled coil</keyword>
<proteinExistence type="predicted"/>
<feature type="non-terminal residue" evidence="8">
    <location>
        <position position="1"/>
    </location>
</feature>
<keyword evidence="1 4" id="KW-0479">Metal-binding</keyword>
<evidence type="ECO:0000256" key="5">
    <source>
        <dbReference type="SAM" id="Coils"/>
    </source>
</evidence>
<dbReference type="PANTHER" id="PTHR10131">
    <property type="entry name" value="TNF RECEPTOR ASSOCIATED FACTOR"/>
    <property type="match status" value="1"/>
</dbReference>
<dbReference type="GO" id="GO:0043122">
    <property type="term" value="P:regulation of canonical NF-kappaB signal transduction"/>
    <property type="evidence" value="ECO:0007669"/>
    <property type="project" value="TreeGrafter"/>
</dbReference>
<evidence type="ECO:0000259" key="7">
    <source>
        <dbReference type="PROSITE" id="PS50145"/>
    </source>
</evidence>
<dbReference type="InterPro" id="IPR013083">
    <property type="entry name" value="Znf_RING/FYVE/PHD"/>
</dbReference>
<feature type="coiled-coil region" evidence="5">
    <location>
        <begin position="174"/>
        <end position="201"/>
    </location>
</feature>
<dbReference type="PANTHER" id="PTHR10131:SF94">
    <property type="entry name" value="TNF RECEPTOR-ASSOCIATED FACTOR 4"/>
    <property type="match status" value="1"/>
</dbReference>
<dbReference type="GO" id="GO:0008270">
    <property type="term" value="F:zinc ion binding"/>
    <property type="evidence" value="ECO:0007669"/>
    <property type="project" value="UniProtKB-KW"/>
</dbReference>
<sequence>MADGVVCIEEVEECGHDEDWVDEPVDLQCFECPICSMVARNAVSHDCGNSLFCSGCWNKCLASRDSCPTCNQQASISSAAPAHVDRRRIINLKIRCPNRCSEEFPLCEKEAHLQECPQRLVPCSECDEVVRANELAEHKEGCRGRLSPCKLCGEMVFESEMAAHFGGGEHYQQVGELLDLVSSLQKELHDAKIELNSLRDQGRDRPKRWRK</sequence>